<proteinExistence type="inferred from homology"/>
<dbReference type="eggNOG" id="KOG1158">
    <property type="taxonomic scope" value="Eukaryota"/>
</dbReference>
<dbReference type="GO" id="GO:0005829">
    <property type="term" value="C:cytosol"/>
    <property type="evidence" value="ECO:0007669"/>
    <property type="project" value="TreeGrafter"/>
</dbReference>
<protein>
    <recommendedName>
        <fullName evidence="16">Bifunctional cytochrome P450/NADPH--P450 reductase</fullName>
    </recommendedName>
    <domain>
        <recommendedName>
            <fullName evidence="16">Cytochrome P450</fullName>
            <ecNumber evidence="16">1.14.14.1</ecNumber>
        </recommendedName>
    </domain>
    <domain>
        <recommendedName>
            <fullName evidence="16">NADPH--cytochrome P450 reductase</fullName>
            <ecNumber evidence="16">1.6.2.4</ecNumber>
        </recommendedName>
    </domain>
</protein>
<keyword evidence="6 16" id="KW-0288">FMN</keyword>
<evidence type="ECO:0000259" key="19">
    <source>
        <dbReference type="PROSITE" id="PS51384"/>
    </source>
</evidence>
<dbReference type="InterPro" id="IPR039261">
    <property type="entry name" value="FNR_nucleotide-bd"/>
</dbReference>
<keyword evidence="8 16" id="KW-0274">FAD</keyword>
<keyword evidence="10 16" id="KW-0249">Electron transport</keyword>
<dbReference type="InterPro" id="IPR001094">
    <property type="entry name" value="Flavdoxin-like"/>
</dbReference>
<evidence type="ECO:0000256" key="14">
    <source>
        <dbReference type="ARBA" id="ARBA00047827"/>
    </source>
</evidence>
<dbReference type="eggNOG" id="KOG0157">
    <property type="taxonomic scope" value="Eukaryota"/>
</dbReference>
<dbReference type="PRINTS" id="PR00369">
    <property type="entry name" value="FLAVODOXIN"/>
</dbReference>
<dbReference type="Pfam" id="PF00258">
    <property type="entry name" value="Flavodoxin_1"/>
    <property type="match status" value="1"/>
</dbReference>
<dbReference type="InterPro" id="IPR017938">
    <property type="entry name" value="Riboflavin_synthase-like_b-brl"/>
</dbReference>
<dbReference type="Gene3D" id="2.40.30.10">
    <property type="entry name" value="Translation factors"/>
    <property type="match status" value="1"/>
</dbReference>
<dbReference type="InterPro" id="IPR023173">
    <property type="entry name" value="NADPH_Cyt_P450_Rdtase_alpha"/>
</dbReference>
<evidence type="ECO:0000256" key="6">
    <source>
        <dbReference type="ARBA" id="ARBA00022643"/>
    </source>
</evidence>
<evidence type="ECO:0000256" key="15">
    <source>
        <dbReference type="ARBA" id="ARBA00049342"/>
    </source>
</evidence>
<dbReference type="PROSITE" id="PS00086">
    <property type="entry name" value="CYTOCHROME_P450"/>
    <property type="match status" value="1"/>
</dbReference>
<dbReference type="Gene3D" id="3.40.50.80">
    <property type="entry name" value="Nucleotide-binding domain of ferredoxin-NADP reductase (FNR) module"/>
    <property type="match status" value="1"/>
</dbReference>
<evidence type="ECO:0000313" key="20">
    <source>
        <dbReference type="EMBL" id="EON67453.1"/>
    </source>
</evidence>
<comment type="catalytic activity">
    <reaction evidence="14 16">
        <text>an organic molecule + reduced [NADPH--hemoprotein reductase] + O2 = an alcohol + oxidized [NADPH--hemoprotein reductase] + H2O + H(+)</text>
        <dbReference type="Rhea" id="RHEA:17149"/>
        <dbReference type="Rhea" id="RHEA-COMP:11964"/>
        <dbReference type="Rhea" id="RHEA-COMP:11965"/>
        <dbReference type="ChEBI" id="CHEBI:15377"/>
        <dbReference type="ChEBI" id="CHEBI:15378"/>
        <dbReference type="ChEBI" id="CHEBI:15379"/>
        <dbReference type="ChEBI" id="CHEBI:30879"/>
        <dbReference type="ChEBI" id="CHEBI:57618"/>
        <dbReference type="ChEBI" id="CHEBI:58210"/>
        <dbReference type="ChEBI" id="CHEBI:142491"/>
        <dbReference type="EC" id="1.14.14.1"/>
    </reaction>
</comment>
<dbReference type="InterPro" id="IPR017927">
    <property type="entry name" value="FAD-bd_FR_type"/>
</dbReference>
<evidence type="ECO:0000256" key="8">
    <source>
        <dbReference type="ARBA" id="ARBA00022827"/>
    </source>
</evidence>
<dbReference type="EMBL" id="JH767587">
    <property type="protein sequence ID" value="EON67453.1"/>
    <property type="molecule type" value="Genomic_DNA"/>
</dbReference>
<evidence type="ECO:0000256" key="16">
    <source>
        <dbReference type="PIRNR" id="PIRNR000209"/>
    </source>
</evidence>
<dbReference type="GO" id="GO:0005506">
    <property type="term" value="F:iron ion binding"/>
    <property type="evidence" value="ECO:0007669"/>
    <property type="project" value="UniProtKB-UniRule"/>
</dbReference>
<evidence type="ECO:0000256" key="17">
    <source>
        <dbReference type="PIRSR" id="PIRSR000209-1"/>
    </source>
</evidence>
<dbReference type="SUPFAM" id="SSF52343">
    <property type="entry name" value="Ferredoxin reductase-like, C-terminal NADP-linked domain"/>
    <property type="match status" value="1"/>
</dbReference>
<dbReference type="EC" id="1.6.2.4" evidence="16"/>
<reference evidence="21" key="1">
    <citation type="submission" date="2012-06" db="EMBL/GenBank/DDBJ databases">
        <title>The genome sequence of Coniosporium apollinis CBS 100218.</title>
        <authorList>
            <consortium name="The Broad Institute Genome Sequencing Platform"/>
            <person name="Cuomo C."/>
            <person name="Gorbushina A."/>
            <person name="Noack S."/>
            <person name="Walker B."/>
            <person name="Young S.K."/>
            <person name="Zeng Q."/>
            <person name="Gargeya S."/>
            <person name="Fitzgerald M."/>
            <person name="Haas B."/>
            <person name="Abouelleil A."/>
            <person name="Alvarado L."/>
            <person name="Arachchi H.M."/>
            <person name="Berlin A.M."/>
            <person name="Chapman S.B."/>
            <person name="Goldberg J."/>
            <person name="Griggs A."/>
            <person name="Gujja S."/>
            <person name="Hansen M."/>
            <person name="Howarth C."/>
            <person name="Imamovic A."/>
            <person name="Larimer J."/>
            <person name="McCowan C."/>
            <person name="Montmayeur A."/>
            <person name="Murphy C."/>
            <person name="Neiman D."/>
            <person name="Pearson M."/>
            <person name="Priest M."/>
            <person name="Roberts A."/>
            <person name="Saif S."/>
            <person name="Shea T."/>
            <person name="Sisk P."/>
            <person name="Sykes S."/>
            <person name="Wortman J."/>
            <person name="Nusbaum C."/>
            <person name="Birren B."/>
        </authorList>
    </citation>
    <scope>NUCLEOTIDE SEQUENCE [LARGE SCALE GENOMIC DNA]</scope>
    <source>
        <strain evidence="21">CBS 100218</strain>
    </source>
</reference>
<dbReference type="InterPro" id="IPR029039">
    <property type="entry name" value="Flavoprotein-like_sf"/>
</dbReference>
<sequence length="1069" mass="120029">MSSQEPKTPIPEPRGLPYLGNITEFRSEDSLQDLARLHDTYGDIFRLRFPGVGSCVFVGSNQLVNEICDESRFKKSIQAEVAEARLIAGDGLFTAKSEEENWGLAHRILMPAFGPVSIKGMFNEMQDIVIQMALKWARYGSFNPIPASDDFTRLALDTLALCSMGYRFNSFYKDELHPFVQSMGDSLTELGNRTQRPKWAKVFYRSSERKLFKDIDLMRTTSDELIKARRAASNGNKRKDLLTAMIEGVDARTGKKLSDESVINNLVTFLIAGHETTSGTLSFAFYSMLKNPQTFQKAQQEVDTIMGRDRITVDKLFKLKYIPAMLRETLRQCSPIPGITLEAHEDTLLAGKYPVKKGEPITAIFSRAHIDPAVYGEDANEFKPERMLDENFDRLQKEFPNCWKPFGNGMRACIGRPFAWQEMLLVTSTLLQNFDFFLNDPSYTLKIAETLTIKPKDFFMRTSLRHGMTPLDLERSLRGEADEKGAFAHDDKVPEALAHRDPTAKPISIYYGSNSGTCEVLARRLASSAPAHGFRALMVDSIDAAKDRLPQDHPVIFFVSSYEGQPPDNARQFVAWLESLVGQELVRVPYAVFGAGSSEWRQTFHRIPKLIDNKLENHGAERLAPLGLTDVSEKDPFSDFESWEDNTLWPALETKYAVSKIDDVGYTDLTVDVSTPRSSTLRHNVREAVVTATRDLTTPGMSRKKHIEINLPTGVSYEAGDYLAVLPMNPREIVGRVFRRFKLSWDAMLTIKGNQATLLPMGSSTSASDVLSSYVELSQPATRRNLLALTAYTQDEQTKKELASLAADDKFQSEITQKRLSVLDLLERYSSVELPISTFLGMLPPMRIRQYSISSSPLHDPRLATLTYSILEEPSLGGQGKHIGVATSYLDSLRPDDRIHIAIRPSHVAFHLPRTPETTPIICIAAGSGLAPFRGFIQQRAAQIKANRSLAPALLIYGCRGRGDDIYREDFDAWEAAGAVSVKRAYSRQQEATDGCKYVQDRMLEAKETLYELWENGAKLFVCGSRQVGNAVEAACIELISELKETDKESARKYLDEIRNERFATDVFE</sequence>
<dbReference type="CDD" id="cd11068">
    <property type="entry name" value="CYP120A1"/>
    <property type="match status" value="1"/>
</dbReference>
<dbReference type="GeneID" id="19904018"/>
<dbReference type="InterPro" id="IPR001709">
    <property type="entry name" value="Flavoprot_Pyr_Nucl_cyt_Rdtase"/>
</dbReference>
<dbReference type="AlphaFoldDB" id="R7Z040"/>
<dbReference type="EC" id="1.14.14.1" evidence="16"/>
<dbReference type="STRING" id="1168221.R7Z040"/>
<dbReference type="PIRSF" id="PIRSF000209">
    <property type="entry name" value="Bifunctional_P450_P450R"/>
    <property type="match status" value="1"/>
</dbReference>
<keyword evidence="21" id="KW-1185">Reference proteome</keyword>
<dbReference type="InterPro" id="IPR023206">
    <property type="entry name" value="Bifunctional_P450_P450_red"/>
</dbReference>
<dbReference type="PRINTS" id="PR00371">
    <property type="entry name" value="FPNCR"/>
</dbReference>
<keyword evidence="3 16" id="KW-0813">Transport</keyword>
<dbReference type="PANTHER" id="PTHR19384:SF127">
    <property type="entry name" value="BIFUNCTIONAL CYTOCHROME P450_NADPH--P450 REDUCTASE"/>
    <property type="match status" value="1"/>
</dbReference>
<dbReference type="GO" id="GO:0010181">
    <property type="term" value="F:FMN binding"/>
    <property type="evidence" value="ECO:0007669"/>
    <property type="project" value="UniProtKB-UniRule"/>
</dbReference>
<dbReference type="Pfam" id="PF00667">
    <property type="entry name" value="FAD_binding_1"/>
    <property type="match status" value="1"/>
</dbReference>
<keyword evidence="12 16" id="KW-0408">Iron</keyword>
<dbReference type="Gene3D" id="3.40.50.360">
    <property type="match status" value="1"/>
</dbReference>
<comment type="cofactor">
    <cofactor evidence="1 16 17">
        <name>heme</name>
        <dbReference type="ChEBI" id="CHEBI:30413"/>
    </cofactor>
</comment>
<dbReference type="Pfam" id="PF00175">
    <property type="entry name" value="NAD_binding_1"/>
    <property type="match status" value="1"/>
</dbReference>
<evidence type="ECO:0000256" key="9">
    <source>
        <dbReference type="ARBA" id="ARBA00022857"/>
    </source>
</evidence>
<dbReference type="PROSITE" id="PS51384">
    <property type="entry name" value="FAD_FR"/>
    <property type="match status" value="1"/>
</dbReference>
<keyword evidence="13 16" id="KW-0503">Monooxygenase</keyword>
<dbReference type="Gene3D" id="1.10.630.10">
    <property type="entry name" value="Cytochrome P450"/>
    <property type="match status" value="1"/>
</dbReference>
<dbReference type="InterPro" id="IPR008254">
    <property type="entry name" value="Flavodoxin/NO_synth"/>
</dbReference>
<dbReference type="CDD" id="cd06206">
    <property type="entry name" value="bifunctional_CYPOR"/>
    <property type="match status" value="1"/>
</dbReference>
<evidence type="ECO:0000256" key="10">
    <source>
        <dbReference type="ARBA" id="ARBA00022982"/>
    </source>
</evidence>
<dbReference type="Gene3D" id="1.20.990.10">
    <property type="entry name" value="NADPH-cytochrome p450 Reductase, Chain A, domain 3"/>
    <property type="match status" value="1"/>
</dbReference>
<dbReference type="FunFam" id="1.10.630.10:FF:000040">
    <property type="entry name" value="Bifunctional cytochrome P450/NADPH--P450 reductase"/>
    <property type="match status" value="1"/>
</dbReference>
<keyword evidence="11 16" id="KW-0560">Oxidoreductase</keyword>
<evidence type="ECO:0000256" key="12">
    <source>
        <dbReference type="ARBA" id="ARBA00023004"/>
    </source>
</evidence>
<evidence type="ECO:0000256" key="3">
    <source>
        <dbReference type="ARBA" id="ARBA00022448"/>
    </source>
</evidence>
<dbReference type="InterPro" id="IPR036396">
    <property type="entry name" value="Cyt_P450_sf"/>
</dbReference>
<accession>R7Z040</accession>
<dbReference type="HOGENOM" id="CLU_001570_7_0_1"/>
<evidence type="ECO:0000313" key="21">
    <source>
        <dbReference type="Proteomes" id="UP000016924"/>
    </source>
</evidence>
<dbReference type="SUPFAM" id="SSF63380">
    <property type="entry name" value="Riboflavin synthase domain-like"/>
    <property type="match status" value="1"/>
</dbReference>
<gene>
    <name evidence="20" type="ORF">W97_06707</name>
</gene>
<dbReference type="GO" id="GO:0020037">
    <property type="term" value="F:heme binding"/>
    <property type="evidence" value="ECO:0007669"/>
    <property type="project" value="UniProtKB-UniRule"/>
</dbReference>
<comment type="catalytic activity">
    <reaction evidence="15 16">
        <text>2 oxidized [cytochrome P450] + NADPH = 2 reduced [cytochrome P450] + NADP(+) + H(+)</text>
        <dbReference type="Rhea" id="RHEA:24040"/>
        <dbReference type="Rhea" id="RHEA-COMP:14627"/>
        <dbReference type="Rhea" id="RHEA-COMP:14628"/>
        <dbReference type="ChEBI" id="CHEBI:15378"/>
        <dbReference type="ChEBI" id="CHEBI:55376"/>
        <dbReference type="ChEBI" id="CHEBI:57783"/>
        <dbReference type="ChEBI" id="CHEBI:58349"/>
        <dbReference type="ChEBI" id="CHEBI:60344"/>
        <dbReference type="EC" id="1.6.2.4"/>
    </reaction>
</comment>
<dbReference type="InterPro" id="IPR001433">
    <property type="entry name" value="OxRdtase_FAD/NAD-bd"/>
</dbReference>
<evidence type="ECO:0000256" key="4">
    <source>
        <dbReference type="ARBA" id="ARBA00022617"/>
    </source>
</evidence>
<feature type="domain" description="FAD-binding FR-type" evidence="19">
    <location>
        <begin position="683"/>
        <end position="913"/>
    </location>
</feature>
<dbReference type="InterPro" id="IPR001128">
    <property type="entry name" value="Cyt_P450"/>
</dbReference>
<dbReference type="SUPFAM" id="SSF52218">
    <property type="entry name" value="Flavoproteins"/>
    <property type="match status" value="1"/>
</dbReference>
<dbReference type="OrthoDB" id="1470350at2759"/>
<evidence type="ECO:0000256" key="11">
    <source>
        <dbReference type="ARBA" id="ARBA00023002"/>
    </source>
</evidence>
<keyword evidence="7 16" id="KW-0479">Metal-binding</keyword>
<feature type="binding site" description="axial binding residue" evidence="17">
    <location>
        <position position="413"/>
    </location>
    <ligand>
        <name>heme</name>
        <dbReference type="ChEBI" id="CHEBI:30413"/>
    </ligand>
    <ligandPart>
        <name>Fe</name>
        <dbReference type="ChEBI" id="CHEBI:18248"/>
    </ligandPart>
</feature>
<keyword evidence="4 16" id="KW-0349">Heme</keyword>
<dbReference type="SUPFAM" id="SSF48264">
    <property type="entry name" value="Cytochrome P450"/>
    <property type="match status" value="1"/>
</dbReference>
<dbReference type="Proteomes" id="UP000016924">
    <property type="component" value="Unassembled WGS sequence"/>
</dbReference>
<name>R7Z040_CONA1</name>
<dbReference type="OMA" id="HHDWVST"/>
<evidence type="ECO:0000259" key="18">
    <source>
        <dbReference type="PROSITE" id="PS50902"/>
    </source>
</evidence>
<dbReference type="PROSITE" id="PS50902">
    <property type="entry name" value="FLAVODOXIN_LIKE"/>
    <property type="match status" value="1"/>
</dbReference>
<dbReference type="RefSeq" id="XP_007782770.1">
    <property type="nucleotide sequence ID" value="XM_007784580.1"/>
</dbReference>
<dbReference type="GO" id="GO:0050660">
    <property type="term" value="F:flavin adenine dinucleotide binding"/>
    <property type="evidence" value="ECO:0007669"/>
    <property type="project" value="TreeGrafter"/>
</dbReference>
<evidence type="ECO:0000256" key="1">
    <source>
        <dbReference type="ARBA" id="ARBA00001971"/>
    </source>
</evidence>
<dbReference type="GO" id="GO:0070330">
    <property type="term" value="F:aromatase activity"/>
    <property type="evidence" value="ECO:0007669"/>
    <property type="project" value="UniProtKB-UniRule"/>
</dbReference>
<evidence type="ECO:0000256" key="13">
    <source>
        <dbReference type="ARBA" id="ARBA00023033"/>
    </source>
</evidence>
<comment type="cofactor">
    <cofactor evidence="16">
        <name>FAD</name>
        <dbReference type="ChEBI" id="CHEBI:57692"/>
    </cofactor>
    <cofactor evidence="16">
        <name>FMN</name>
        <dbReference type="ChEBI" id="CHEBI:58210"/>
    </cofactor>
</comment>
<evidence type="ECO:0000256" key="7">
    <source>
        <dbReference type="ARBA" id="ARBA00022723"/>
    </source>
</evidence>
<feature type="domain" description="Flavodoxin-like" evidence="18">
    <location>
        <begin position="507"/>
        <end position="648"/>
    </location>
</feature>
<evidence type="ECO:0000256" key="5">
    <source>
        <dbReference type="ARBA" id="ARBA00022630"/>
    </source>
</evidence>
<dbReference type="GO" id="GO:0003958">
    <property type="term" value="F:NADPH-hemoprotein reductase activity"/>
    <property type="evidence" value="ECO:0007669"/>
    <property type="project" value="UniProtKB-UniRule"/>
</dbReference>
<evidence type="ECO:0000256" key="2">
    <source>
        <dbReference type="ARBA" id="ARBA00010018"/>
    </source>
</evidence>
<dbReference type="FunFam" id="2.40.30.10:FF:000198">
    <property type="entry name" value="Bifunctional cytochrome P450/NADPH--P450 reductase"/>
    <property type="match status" value="1"/>
</dbReference>
<dbReference type="PANTHER" id="PTHR19384">
    <property type="entry name" value="NITRIC OXIDE SYNTHASE-RELATED"/>
    <property type="match status" value="1"/>
</dbReference>
<dbReference type="Pfam" id="PF00067">
    <property type="entry name" value="p450"/>
    <property type="match status" value="1"/>
</dbReference>
<dbReference type="FunFam" id="1.20.990.10:FF:000011">
    <property type="entry name" value="Bifunctional cytochrome P450/NADPH--P450 reductase"/>
    <property type="match status" value="1"/>
</dbReference>
<organism evidence="20 21">
    <name type="scientific">Coniosporium apollinis (strain CBS 100218)</name>
    <name type="common">Rock-inhabiting black yeast</name>
    <dbReference type="NCBI Taxonomy" id="1168221"/>
    <lineage>
        <taxon>Eukaryota</taxon>
        <taxon>Fungi</taxon>
        <taxon>Dikarya</taxon>
        <taxon>Ascomycota</taxon>
        <taxon>Pezizomycotina</taxon>
        <taxon>Dothideomycetes</taxon>
        <taxon>Dothideomycetes incertae sedis</taxon>
        <taxon>Coniosporium</taxon>
    </lineage>
</organism>
<dbReference type="InterPro" id="IPR003097">
    <property type="entry name" value="CysJ-like_FAD-binding"/>
</dbReference>
<comment type="similarity">
    <text evidence="2 16">In the N-terminal section; belongs to the cytochrome P450 family.</text>
</comment>
<keyword evidence="5 16" id="KW-0285">Flavoprotein</keyword>
<dbReference type="InterPro" id="IPR017972">
    <property type="entry name" value="Cyt_P450_CS"/>
</dbReference>
<keyword evidence="9 16" id="KW-0521">NADP</keyword>